<accession>A0A0G4J1Z1</accession>
<dbReference type="AlphaFoldDB" id="A0A0G4J1Z1"/>
<organism evidence="2 3">
    <name type="scientific">Plasmodiophora brassicae</name>
    <name type="common">Clubroot disease agent</name>
    <dbReference type="NCBI Taxonomy" id="37360"/>
    <lineage>
        <taxon>Eukaryota</taxon>
        <taxon>Sar</taxon>
        <taxon>Rhizaria</taxon>
        <taxon>Endomyxa</taxon>
        <taxon>Phytomyxea</taxon>
        <taxon>Plasmodiophorida</taxon>
        <taxon>Plasmodiophoridae</taxon>
        <taxon>Plasmodiophora</taxon>
    </lineage>
</organism>
<proteinExistence type="predicted"/>
<dbReference type="Proteomes" id="UP000039324">
    <property type="component" value="Unassembled WGS sequence"/>
</dbReference>
<name>A0A0G4J1Z1_PLABS</name>
<reference evidence="2 3" key="1">
    <citation type="submission" date="2015-02" db="EMBL/GenBank/DDBJ databases">
        <authorList>
            <person name="Chooi Y.-H."/>
        </authorList>
    </citation>
    <scope>NUCLEOTIDE SEQUENCE [LARGE SCALE GENOMIC DNA]</scope>
    <source>
        <strain evidence="2">E3</strain>
    </source>
</reference>
<protein>
    <submittedName>
        <fullName evidence="2">Uncharacterized protein</fullName>
    </submittedName>
</protein>
<sequence length="124" mass="13937">MVDRCKFVCVLPRGNMTPTSLRSTIPATEETRDFPQNPAAQLGLSGSGRRGIRYSFRHCNVREREPSCNSRPVQMKDIGKFVASQPHVALSEERRMLCSCVYREDKREAPSPPDPPQFSPSRGS</sequence>
<evidence type="ECO:0000313" key="2">
    <source>
        <dbReference type="EMBL" id="CEP01603.1"/>
    </source>
</evidence>
<evidence type="ECO:0000313" key="3">
    <source>
        <dbReference type="Proteomes" id="UP000039324"/>
    </source>
</evidence>
<feature type="region of interest" description="Disordered" evidence="1">
    <location>
        <begin position="104"/>
        <end position="124"/>
    </location>
</feature>
<keyword evidence="3" id="KW-1185">Reference proteome</keyword>
<gene>
    <name evidence="2" type="ORF">PBRA_008545</name>
</gene>
<evidence type="ECO:0000256" key="1">
    <source>
        <dbReference type="SAM" id="MobiDB-lite"/>
    </source>
</evidence>
<dbReference type="EMBL" id="CDSF01000113">
    <property type="protein sequence ID" value="CEP01603.1"/>
    <property type="molecule type" value="Genomic_DNA"/>
</dbReference>